<dbReference type="GO" id="GO:0008236">
    <property type="term" value="F:serine-type peptidase activity"/>
    <property type="evidence" value="ECO:0007669"/>
    <property type="project" value="UniProtKB-KW"/>
</dbReference>
<dbReference type="SMR" id="A0A6N4SQ92"/>
<feature type="modified residue" description="N6-(pyridoxal phosphate)lysine" evidence="6">
    <location>
        <position position="190"/>
    </location>
</feature>
<keyword evidence="9" id="KW-1185">Reference proteome</keyword>
<dbReference type="PANTHER" id="PTHR30244:SF34">
    <property type="entry name" value="DTDP-4-AMINO-4,6-DIDEOXYGALACTOSE TRANSAMINASE"/>
    <property type="match status" value="1"/>
</dbReference>
<keyword evidence="3" id="KW-0720">Serine protease</keyword>
<dbReference type="GO" id="GO:0030170">
    <property type="term" value="F:pyridoxal phosphate binding"/>
    <property type="evidence" value="ECO:0007669"/>
    <property type="project" value="TreeGrafter"/>
</dbReference>
<evidence type="ECO:0000256" key="1">
    <source>
        <dbReference type="ARBA" id="ARBA00022670"/>
    </source>
</evidence>
<comment type="similarity">
    <text evidence="4 7">Belongs to the DegT/DnrJ/EryC1 family.</text>
</comment>
<dbReference type="CDD" id="cd00616">
    <property type="entry name" value="AHBA_syn"/>
    <property type="match status" value="1"/>
</dbReference>
<dbReference type="Gene3D" id="3.90.1150.10">
    <property type="entry name" value="Aspartate Aminotransferase, domain 1"/>
    <property type="match status" value="1"/>
</dbReference>
<dbReference type="AlphaFoldDB" id="A0A6N4SQ92"/>
<dbReference type="InterPro" id="IPR023828">
    <property type="entry name" value="Peptidase_S8_Ser-AS"/>
</dbReference>
<reference evidence="8 9" key="1">
    <citation type="journal article" date="2007" name="Appl. Environ. Microbiol.">
        <title>Genome sequence of the cellulolytic gliding bacterium Cytophaga hutchinsonii.</title>
        <authorList>
            <person name="Xie G."/>
            <person name="Bruce D.C."/>
            <person name="Challacombe J.F."/>
            <person name="Chertkov O."/>
            <person name="Detter J.C."/>
            <person name="Gilna P."/>
            <person name="Han C.S."/>
            <person name="Lucas S."/>
            <person name="Misra M."/>
            <person name="Myers G.L."/>
            <person name="Richardson P."/>
            <person name="Tapia R."/>
            <person name="Thayer N."/>
            <person name="Thompson L.S."/>
            <person name="Brettin T.S."/>
            <person name="Henrissat B."/>
            <person name="Wilson D.B."/>
            <person name="McBride M.J."/>
        </authorList>
    </citation>
    <scope>NUCLEOTIDE SEQUENCE [LARGE SCALE GENOMIC DNA]</scope>
    <source>
        <strain evidence="9">ATCC 33406 / DSM 1761 / CIP 103989 / NBRC 15051 / NCIMB 9469 / D465</strain>
    </source>
</reference>
<protein>
    <submittedName>
        <fullName evidence="8">Cell wall biosynthesis enzyme</fullName>
    </submittedName>
</protein>
<evidence type="ECO:0000313" key="8">
    <source>
        <dbReference type="EMBL" id="ABG58486.1"/>
    </source>
</evidence>
<dbReference type="InterPro" id="IPR015421">
    <property type="entry name" value="PyrdxlP-dep_Trfase_major"/>
</dbReference>
<dbReference type="PIRSF" id="PIRSF000390">
    <property type="entry name" value="PLP_StrS"/>
    <property type="match status" value="1"/>
</dbReference>
<gene>
    <name evidence="8" type="ordered locus">CHU_1213</name>
</gene>
<dbReference type="OrthoDB" id="9810913at2"/>
<dbReference type="Pfam" id="PF01041">
    <property type="entry name" value="DegT_DnrJ_EryC1"/>
    <property type="match status" value="1"/>
</dbReference>
<accession>A0A6N4SQ92</accession>
<dbReference type="InterPro" id="IPR000653">
    <property type="entry name" value="DegT/StrS_aminotransferase"/>
</dbReference>
<proteinExistence type="inferred from homology"/>
<dbReference type="GO" id="GO:0006508">
    <property type="term" value="P:proteolysis"/>
    <property type="evidence" value="ECO:0007669"/>
    <property type="project" value="UniProtKB-KW"/>
</dbReference>
<sequence length="368" mass="40706">MQKRVYLSPPDLSGNEFRYIQEALESNWIAPFGPQLDSFTELLQTQTGTSFAVPVNSGTSAIHLALLALHIQEGDLVFCPTFTFAASIFPVLYQRATPVFIDSESHSWNMDPVLLEQAILDSIENKQKPKAIILVHIYGFPAMLDQIQAIAAKYHLYLIEDAAEALGSSYKNKALGSFGHAGALSFNGNKLVTGGTGGAVITNDEELFNEVRVLANQAKEEKPYYEHLQVGYNYRMCNLNAAVACAQLEQLGQKINKKKQIRAWYAIHLSGAANIKQADAGIDNAWLTCVEFASAESPEKVRLALEEENIESRNVWNPMHRQPVFKDCTAYLNGVSDAVFANSLCLPSGTQLIEKDIIHITDIIKRSL</sequence>
<dbReference type="KEGG" id="chu:CHU_1213"/>
<evidence type="ECO:0000256" key="2">
    <source>
        <dbReference type="ARBA" id="ARBA00022801"/>
    </source>
</evidence>
<keyword evidence="6 7" id="KW-0663">Pyridoxal phosphate</keyword>
<dbReference type="GO" id="GO:0008483">
    <property type="term" value="F:transaminase activity"/>
    <property type="evidence" value="ECO:0007669"/>
    <property type="project" value="TreeGrafter"/>
</dbReference>
<keyword evidence="1" id="KW-0645">Protease</keyword>
<dbReference type="EMBL" id="CP000383">
    <property type="protein sequence ID" value="ABG58486.1"/>
    <property type="molecule type" value="Genomic_DNA"/>
</dbReference>
<dbReference type="GO" id="GO:0000271">
    <property type="term" value="P:polysaccharide biosynthetic process"/>
    <property type="evidence" value="ECO:0007669"/>
    <property type="project" value="TreeGrafter"/>
</dbReference>
<evidence type="ECO:0000313" key="9">
    <source>
        <dbReference type="Proteomes" id="UP000001822"/>
    </source>
</evidence>
<dbReference type="Proteomes" id="UP000001822">
    <property type="component" value="Chromosome"/>
</dbReference>
<dbReference type="Gene3D" id="3.40.640.10">
    <property type="entry name" value="Type I PLP-dependent aspartate aminotransferase-like (Major domain)"/>
    <property type="match status" value="1"/>
</dbReference>
<evidence type="ECO:0000256" key="4">
    <source>
        <dbReference type="ARBA" id="ARBA00037999"/>
    </source>
</evidence>
<keyword evidence="2" id="KW-0378">Hydrolase</keyword>
<evidence type="ECO:0000256" key="6">
    <source>
        <dbReference type="PIRSR" id="PIRSR000390-2"/>
    </source>
</evidence>
<feature type="active site" description="Proton acceptor" evidence="5">
    <location>
        <position position="190"/>
    </location>
</feature>
<dbReference type="InterPro" id="IPR015422">
    <property type="entry name" value="PyrdxlP-dep_Trfase_small"/>
</dbReference>
<evidence type="ECO:0000256" key="3">
    <source>
        <dbReference type="ARBA" id="ARBA00022825"/>
    </source>
</evidence>
<dbReference type="SUPFAM" id="SSF53383">
    <property type="entry name" value="PLP-dependent transferases"/>
    <property type="match status" value="1"/>
</dbReference>
<dbReference type="RefSeq" id="WP_011584601.1">
    <property type="nucleotide sequence ID" value="NZ_FPJX01000009.1"/>
</dbReference>
<evidence type="ECO:0000256" key="7">
    <source>
        <dbReference type="RuleBase" id="RU004508"/>
    </source>
</evidence>
<evidence type="ECO:0000256" key="5">
    <source>
        <dbReference type="PIRSR" id="PIRSR000390-1"/>
    </source>
</evidence>
<name>A0A6N4SQ92_CYTH3</name>
<dbReference type="PANTHER" id="PTHR30244">
    <property type="entry name" value="TRANSAMINASE"/>
    <property type="match status" value="1"/>
</dbReference>
<organism evidence="8 9">
    <name type="scientific">Cytophaga hutchinsonii (strain ATCC 33406 / DSM 1761 / CIP 103989 / NBRC 15051 / NCIMB 9469 / D465)</name>
    <dbReference type="NCBI Taxonomy" id="269798"/>
    <lineage>
        <taxon>Bacteria</taxon>
        <taxon>Pseudomonadati</taxon>
        <taxon>Bacteroidota</taxon>
        <taxon>Cytophagia</taxon>
        <taxon>Cytophagales</taxon>
        <taxon>Cytophagaceae</taxon>
        <taxon>Cytophaga</taxon>
    </lineage>
</organism>
<dbReference type="PROSITE" id="PS00138">
    <property type="entry name" value="SUBTILASE_SER"/>
    <property type="match status" value="1"/>
</dbReference>
<dbReference type="InterPro" id="IPR015424">
    <property type="entry name" value="PyrdxlP-dep_Trfase"/>
</dbReference>